<protein>
    <recommendedName>
        <fullName evidence="4">DUF4148 domain-containing protein</fullName>
    </recommendedName>
</protein>
<dbReference type="EMBL" id="FCON02000045">
    <property type="protein sequence ID" value="SAL70685.1"/>
    <property type="molecule type" value="Genomic_DNA"/>
</dbReference>
<feature type="chain" id="PRO_5011110885" description="DUF4148 domain-containing protein" evidence="1">
    <location>
        <begin position="24"/>
        <end position="86"/>
    </location>
</feature>
<keyword evidence="1" id="KW-0732">Signal</keyword>
<reference evidence="2" key="1">
    <citation type="submission" date="2016-01" db="EMBL/GenBank/DDBJ databases">
        <authorList>
            <person name="Peeters C."/>
        </authorList>
    </citation>
    <scope>NUCLEOTIDE SEQUENCE [LARGE SCALE GENOMIC DNA]</scope>
    <source>
        <strain evidence="2">LMG 22940</strain>
    </source>
</reference>
<keyword evidence="3" id="KW-1185">Reference proteome</keyword>
<dbReference type="Proteomes" id="UP000054770">
    <property type="component" value="Unassembled WGS sequence"/>
</dbReference>
<dbReference type="PROSITE" id="PS51257">
    <property type="entry name" value="PROKAR_LIPOPROTEIN"/>
    <property type="match status" value="1"/>
</dbReference>
<accession>A0A158JPT8</accession>
<dbReference type="Pfam" id="PF13663">
    <property type="entry name" value="DUF4148"/>
    <property type="match status" value="1"/>
</dbReference>
<dbReference type="RefSeq" id="WP_087646148.1">
    <property type="nucleotide sequence ID" value="NZ_FCON02000045.1"/>
</dbReference>
<evidence type="ECO:0000313" key="3">
    <source>
        <dbReference type="Proteomes" id="UP000054770"/>
    </source>
</evidence>
<dbReference type="InterPro" id="IPR025421">
    <property type="entry name" value="DUF4148"/>
</dbReference>
<feature type="signal peptide" evidence="1">
    <location>
        <begin position="1"/>
        <end position="23"/>
    </location>
</feature>
<dbReference type="AlphaFoldDB" id="A0A158JPT8"/>
<gene>
    <name evidence="2" type="ORF">AWB68_04067</name>
</gene>
<evidence type="ECO:0000256" key="1">
    <source>
        <dbReference type="SAM" id="SignalP"/>
    </source>
</evidence>
<proteinExistence type="predicted"/>
<dbReference type="OrthoDB" id="9132791at2"/>
<sequence length="86" mass="9251">MKQLSCILIGALFGASCVASAFAQPSSRYGDPSAPKTRAEVKADLIAWLAAGYDPNNWWEYPDNAQRAGRIVAEQRARQAGIGVVQ</sequence>
<evidence type="ECO:0000313" key="2">
    <source>
        <dbReference type="EMBL" id="SAL70685.1"/>
    </source>
</evidence>
<comment type="caution">
    <text evidence="2">The sequence shown here is derived from an EMBL/GenBank/DDBJ whole genome shotgun (WGS) entry which is preliminary data.</text>
</comment>
<organism evidence="2 3">
    <name type="scientific">Caballeronia choica</name>
    <dbReference type="NCBI Taxonomy" id="326476"/>
    <lineage>
        <taxon>Bacteria</taxon>
        <taxon>Pseudomonadati</taxon>
        <taxon>Pseudomonadota</taxon>
        <taxon>Betaproteobacteria</taxon>
        <taxon>Burkholderiales</taxon>
        <taxon>Burkholderiaceae</taxon>
        <taxon>Caballeronia</taxon>
    </lineage>
</organism>
<evidence type="ECO:0008006" key="4">
    <source>
        <dbReference type="Google" id="ProtNLM"/>
    </source>
</evidence>
<name>A0A158JPT8_9BURK</name>